<reference evidence="3 4" key="1">
    <citation type="submission" date="2020-05" db="EMBL/GenBank/DDBJ databases">
        <authorList>
            <person name="Kim M.K."/>
        </authorList>
    </citation>
    <scope>NUCLEOTIDE SEQUENCE [LARGE SCALE GENOMIC DNA]</scope>
    <source>
        <strain evidence="3 4">BT25</strain>
    </source>
</reference>
<feature type="domain" description="CD-NTase-associated protein 15" evidence="2">
    <location>
        <begin position="76"/>
        <end position="200"/>
    </location>
</feature>
<name>A0A849VYK4_9HYPH</name>
<keyword evidence="1" id="KW-0472">Membrane</keyword>
<dbReference type="InterPro" id="IPR041208">
    <property type="entry name" value="Cap15"/>
</dbReference>
<gene>
    <name evidence="3" type="ORF">HQ945_19305</name>
</gene>
<dbReference type="RefSeq" id="WP_091951598.1">
    <property type="nucleotide sequence ID" value="NZ_JABUMX010000005.1"/>
</dbReference>
<dbReference type="Proteomes" id="UP000550508">
    <property type="component" value="Unassembled WGS sequence"/>
</dbReference>
<keyword evidence="1" id="KW-0812">Transmembrane</keyword>
<feature type="transmembrane region" description="Helical" evidence="1">
    <location>
        <begin position="45"/>
        <end position="69"/>
    </location>
</feature>
<feature type="transmembrane region" description="Helical" evidence="1">
    <location>
        <begin position="12"/>
        <end position="33"/>
    </location>
</feature>
<organism evidence="3 4">
    <name type="scientific">Phyllobacterium pellucidum</name>
    <dbReference type="NCBI Taxonomy" id="2740464"/>
    <lineage>
        <taxon>Bacteria</taxon>
        <taxon>Pseudomonadati</taxon>
        <taxon>Pseudomonadota</taxon>
        <taxon>Alphaproteobacteria</taxon>
        <taxon>Hyphomicrobiales</taxon>
        <taxon>Phyllobacteriaceae</taxon>
        <taxon>Phyllobacterium</taxon>
    </lineage>
</organism>
<proteinExistence type="predicted"/>
<dbReference type="AlphaFoldDB" id="A0A849VYK4"/>
<protein>
    <recommendedName>
        <fullName evidence="2">CD-NTase-associated protein 15 domain-containing protein</fullName>
    </recommendedName>
</protein>
<dbReference type="Pfam" id="PF18153">
    <property type="entry name" value="Cap15_CD_rec"/>
    <property type="match status" value="1"/>
</dbReference>
<keyword evidence="4" id="KW-1185">Reference proteome</keyword>
<evidence type="ECO:0000259" key="2">
    <source>
        <dbReference type="Pfam" id="PF18153"/>
    </source>
</evidence>
<accession>A0A849VYK4</accession>
<keyword evidence="1" id="KW-1133">Transmembrane helix</keyword>
<comment type="caution">
    <text evidence="3">The sequence shown here is derived from an EMBL/GenBank/DDBJ whole genome shotgun (WGS) entry which is preliminary data.</text>
</comment>
<sequence>MWRLVPTKYQFGLVLAGVVLSFYLAQYAYGYVFGDMPATPENWSLVFLASAAILAGLVQLIWSLAWHWLPSLQRHTFPDLNGTWTGQVVSTYSDPATGIQVPPIPVAIAIRQGFFSTSVTFKSGETKSQTTQCFLKPFYQIGKFRIWYIYDTDPQAQFRSRSMPHEGVCYLDLYFDEDRNKLRGTYHTERKTTGEIVVARSFNRQR</sequence>
<dbReference type="EMBL" id="JABUMX010000005">
    <property type="protein sequence ID" value="NTS33407.1"/>
    <property type="molecule type" value="Genomic_DNA"/>
</dbReference>
<evidence type="ECO:0000256" key="1">
    <source>
        <dbReference type="SAM" id="Phobius"/>
    </source>
</evidence>
<evidence type="ECO:0000313" key="4">
    <source>
        <dbReference type="Proteomes" id="UP000550508"/>
    </source>
</evidence>
<evidence type="ECO:0000313" key="3">
    <source>
        <dbReference type="EMBL" id="NTS33407.1"/>
    </source>
</evidence>